<dbReference type="GeneID" id="98639283"/>
<gene>
    <name evidence="1" type="ORF">SAMN02744645_0132</name>
</gene>
<dbReference type="EMBL" id="FQXA01000012">
    <property type="protein sequence ID" value="SHH58842.1"/>
    <property type="molecule type" value="Genomic_DNA"/>
</dbReference>
<reference evidence="1 2" key="1">
    <citation type="submission" date="2016-11" db="EMBL/GenBank/DDBJ databases">
        <authorList>
            <person name="Jaros S."/>
            <person name="Januszkiewicz K."/>
            <person name="Wedrychowicz H."/>
        </authorList>
    </citation>
    <scope>NUCLEOTIDE SEQUENCE [LARGE SCALE GENOMIC DNA]</scope>
    <source>
        <strain evidence="1 2">DSM 18231</strain>
    </source>
</reference>
<sequence>MEQTYFIRHSSALDVDKETLEALWLEDRVAIHYPHDESGTFEQGDSQSLNPDDYAGHAQFALKRLLNLARDGGYIFATYRGRSGGKVGYILPGSPVELFWGKWGNKNNRKGRAAALKSLRMNQVRNLAAEEAISLTAVQPRQDTFCRWRKVGKRVIALAKGAPPSELGCLTPDLQEVMCMEYLRTAEAGARGLPVLRHTLMPVGRTMKDIDILGISNSGRILSAQVTYKSFDPNDRKLRKLDGYRTQGNETIYFCRCDKHDEVNGHIIFPLQQVFEDFCVKSEAGKGWFGAVMGVSPGDDYTSKTNGFLSLNCGNAKHSA</sequence>
<accession>A0A1M5U717</accession>
<organism evidence="1 2">
    <name type="scientific">Stutzerimonas xanthomarina DSM 18231</name>
    <dbReference type="NCBI Taxonomy" id="1403346"/>
    <lineage>
        <taxon>Bacteria</taxon>
        <taxon>Pseudomonadati</taxon>
        <taxon>Pseudomonadota</taxon>
        <taxon>Gammaproteobacteria</taxon>
        <taxon>Pseudomonadales</taxon>
        <taxon>Pseudomonadaceae</taxon>
        <taxon>Stutzerimonas</taxon>
    </lineage>
</organism>
<dbReference type="Proteomes" id="UP000184000">
    <property type="component" value="Unassembled WGS sequence"/>
</dbReference>
<evidence type="ECO:0000313" key="1">
    <source>
        <dbReference type="EMBL" id="SHH58842.1"/>
    </source>
</evidence>
<dbReference type="AlphaFoldDB" id="A0A1M5U717"/>
<proteinExistence type="predicted"/>
<dbReference type="RefSeq" id="WP_073303891.1">
    <property type="nucleotide sequence ID" value="NZ_FQXA01000012.1"/>
</dbReference>
<name>A0A1M5U717_9GAMM</name>
<evidence type="ECO:0000313" key="2">
    <source>
        <dbReference type="Proteomes" id="UP000184000"/>
    </source>
</evidence>
<protein>
    <submittedName>
        <fullName evidence="1">Uncharacterized protein</fullName>
    </submittedName>
</protein>